<accession>A0A5N6KZL0</accession>
<dbReference type="PANTHER" id="PTHR38165:SF1">
    <property type="entry name" value="GLUCANASE B"/>
    <property type="match status" value="1"/>
</dbReference>
<protein>
    <recommendedName>
        <fullName evidence="2">GH64 domain-containing protein</fullName>
    </recommendedName>
</protein>
<evidence type="ECO:0000259" key="2">
    <source>
        <dbReference type="PROSITE" id="PS52006"/>
    </source>
</evidence>
<comment type="caution">
    <text evidence="3">The sequence shown here is derived from an EMBL/GenBank/DDBJ whole genome shotgun (WGS) entry which is preliminary data.</text>
</comment>
<dbReference type="Gene3D" id="3.30.920.50">
    <property type="entry name" value="Beta-1,3-glucanase, C-terminal domain"/>
    <property type="match status" value="1"/>
</dbReference>
<gene>
    <name evidence="3" type="ORF">FH972_024679</name>
</gene>
<evidence type="ECO:0000313" key="4">
    <source>
        <dbReference type="Proteomes" id="UP000327013"/>
    </source>
</evidence>
<dbReference type="EMBL" id="VIBQ01000017">
    <property type="protein sequence ID" value="KAB8360947.1"/>
    <property type="molecule type" value="Genomic_DNA"/>
</dbReference>
<dbReference type="OrthoDB" id="10058186at2759"/>
<dbReference type="Proteomes" id="UP000327013">
    <property type="component" value="Unassembled WGS sequence"/>
</dbReference>
<feature type="domain" description="GH64" evidence="2">
    <location>
        <begin position="73"/>
        <end position="454"/>
    </location>
</feature>
<dbReference type="PANTHER" id="PTHR38165">
    <property type="match status" value="1"/>
</dbReference>
<evidence type="ECO:0000256" key="1">
    <source>
        <dbReference type="ARBA" id="ARBA00010607"/>
    </source>
</evidence>
<comment type="similarity">
    <text evidence="1">Belongs to the thaumatin family.</text>
</comment>
<dbReference type="Pfam" id="PF16483">
    <property type="entry name" value="Glyco_hydro_64"/>
    <property type="match status" value="1"/>
</dbReference>
<name>A0A5N6KZL0_9ROSI</name>
<dbReference type="InterPro" id="IPR037398">
    <property type="entry name" value="Glyco_hydro_64_fam"/>
</dbReference>
<organism evidence="3 4">
    <name type="scientific">Carpinus fangiana</name>
    <dbReference type="NCBI Taxonomy" id="176857"/>
    <lineage>
        <taxon>Eukaryota</taxon>
        <taxon>Viridiplantae</taxon>
        <taxon>Streptophyta</taxon>
        <taxon>Embryophyta</taxon>
        <taxon>Tracheophyta</taxon>
        <taxon>Spermatophyta</taxon>
        <taxon>Magnoliopsida</taxon>
        <taxon>eudicotyledons</taxon>
        <taxon>Gunneridae</taxon>
        <taxon>Pentapetalae</taxon>
        <taxon>rosids</taxon>
        <taxon>fabids</taxon>
        <taxon>Fagales</taxon>
        <taxon>Betulaceae</taxon>
        <taxon>Carpinus</taxon>
    </lineage>
</organism>
<dbReference type="AlphaFoldDB" id="A0A5N6KZL0"/>
<evidence type="ECO:0000313" key="3">
    <source>
        <dbReference type="EMBL" id="KAB8360947.1"/>
    </source>
</evidence>
<reference evidence="3 4" key="1">
    <citation type="submission" date="2019-06" db="EMBL/GenBank/DDBJ databases">
        <title>A chromosomal-level reference genome of Carpinus fangiana (Coryloideae, Betulaceae).</title>
        <authorList>
            <person name="Yang X."/>
            <person name="Wang Z."/>
            <person name="Zhang L."/>
            <person name="Hao G."/>
            <person name="Liu J."/>
            <person name="Yang Y."/>
        </authorList>
    </citation>
    <scope>NUCLEOTIDE SEQUENCE [LARGE SCALE GENOMIC DNA]</scope>
    <source>
        <strain evidence="3">Cfa_2016G</strain>
        <tissue evidence="3">Leaf</tissue>
    </source>
</reference>
<keyword evidence="4" id="KW-1185">Reference proteome</keyword>
<sequence>MVKYSTLAAASLLGTAQAMALPKSMSLAVRGAYGNNTIVHPTPANEVTDKTLILTPETTLNSTSGSSIKDAPGAPLSLSFVNNFAGGSTVNAYLVGTDPNGQVVFLKPDGTYYNPPNPDAGASGPTQVDAASIAIPLGAVGSTTTVSLGEYISSGRIYFSAGDLYFAVNHGDAGPNLVQPNPGNTQDPSAGLNWGFAEFTWNAQQLFANISYVDFVGLVIGMMLTETSGATQQAQGLPAEAVTTICQALQQQAAADGQPWDQLCVTDTSGNPLRILSPNQLVALGVGGPFQDYWTDYVNQVYDSFASTPLTINTQGDAGDVQGTYNAGTGNIEFANGGSFSKPGALDIFGCNSGPFANSGDAAHLAIVARLCAAFNRSTLLLSGGSTQPNGVTDTTQYYSTAPTNYYSKFVHSTEIDGRGYAFAYDDVHGDSGADLAGTVNAGDPQSLTVVVGGPSA</sequence>
<dbReference type="Gene3D" id="2.60.110.10">
    <property type="entry name" value="Thaumatin"/>
    <property type="match status" value="1"/>
</dbReference>
<dbReference type="InterPro" id="IPR042517">
    <property type="entry name" value="Glyco_hydro_64_N_2"/>
</dbReference>
<proteinExistence type="inferred from homology"/>
<dbReference type="InterPro" id="IPR032477">
    <property type="entry name" value="Glyco_hydro_64"/>
</dbReference>
<dbReference type="PROSITE" id="PS52006">
    <property type="entry name" value="GH64"/>
    <property type="match status" value="1"/>
</dbReference>
<dbReference type="InterPro" id="IPR037176">
    <property type="entry name" value="Osmotin/thaumatin-like_sf"/>
</dbReference>